<dbReference type="EMBL" id="JQGA01000739">
    <property type="protein sequence ID" value="KGO73988.1"/>
    <property type="molecule type" value="Genomic_DNA"/>
</dbReference>
<dbReference type="PhylomeDB" id="A0A0A2L472"/>
<sequence length="99" mass="11026">MEELSVMMWRTNLADAVAIDDKQPIKDSPTRGNIPQVETTPRVPPQILAICGDTTRLNELAAFSTALTKSINLRNMKLQISFSSFLSKNPIVSSFMRLC</sequence>
<gene>
    <name evidence="1" type="ORF">PITC_040080</name>
</gene>
<evidence type="ECO:0000313" key="1">
    <source>
        <dbReference type="EMBL" id="KGO73988.1"/>
    </source>
</evidence>
<reference evidence="1 2" key="1">
    <citation type="journal article" date="2015" name="Mol. Plant Microbe Interact.">
        <title>Genome, transcriptome, and functional analyses of Penicillium expansum provide new insights into secondary metabolism and pathogenicity.</title>
        <authorList>
            <person name="Ballester A.R."/>
            <person name="Marcet-Houben M."/>
            <person name="Levin E."/>
            <person name="Sela N."/>
            <person name="Selma-Lazaro C."/>
            <person name="Carmona L."/>
            <person name="Wisniewski M."/>
            <person name="Droby S."/>
            <person name="Gonzalez-Candelas L."/>
            <person name="Gabaldon T."/>
        </authorList>
    </citation>
    <scope>NUCLEOTIDE SEQUENCE [LARGE SCALE GENOMIC DNA]</scope>
    <source>
        <strain evidence="1 2">PHI-1</strain>
    </source>
</reference>
<accession>A0A0A2L472</accession>
<dbReference type="Proteomes" id="UP000030104">
    <property type="component" value="Unassembled WGS sequence"/>
</dbReference>
<evidence type="ECO:0000313" key="2">
    <source>
        <dbReference type="Proteomes" id="UP000030104"/>
    </source>
</evidence>
<name>A0A0A2L472_PENIT</name>
<dbReference type="AlphaFoldDB" id="A0A0A2L472"/>
<proteinExistence type="predicted"/>
<protein>
    <submittedName>
        <fullName evidence="1">Uncharacterized protein</fullName>
    </submittedName>
</protein>
<organism evidence="1 2">
    <name type="scientific">Penicillium italicum</name>
    <name type="common">Blue mold</name>
    <dbReference type="NCBI Taxonomy" id="40296"/>
    <lineage>
        <taxon>Eukaryota</taxon>
        <taxon>Fungi</taxon>
        <taxon>Dikarya</taxon>
        <taxon>Ascomycota</taxon>
        <taxon>Pezizomycotina</taxon>
        <taxon>Eurotiomycetes</taxon>
        <taxon>Eurotiomycetidae</taxon>
        <taxon>Eurotiales</taxon>
        <taxon>Aspergillaceae</taxon>
        <taxon>Penicillium</taxon>
    </lineage>
</organism>
<keyword evidence="2" id="KW-1185">Reference proteome</keyword>
<dbReference type="OrthoDB" id="10249920at2759"/>
<comment type="caution">
    <text evidence="1">The sequence shown here is derived from an EMBL/GenBank/DDBJ whole genome shotgun (WGS) entry which is preliminary data.</text>
</comment>
<dbReference type="HOGENOM" id="CLU_2321132_0_0_1"/>